<dbReference type="Gene3D" id="3.40.50.2300">
    <property type="match status" value="2"/>
</dbReference>
<organism evidence="4 5">
    <name type="scientific">Gryllotalpicola kribbensis</name>
    <dbReference type="NCBI Taxonomy" id="993084"/>
    <lineage>
        <taxon>Bacteria</taxon>
        <taxon>Bacillati</taxon>
        <taxon>Actinomycetota</taxon>
        <taxon>Actinomycetes</taxon>
        <taxon>Micrococcales</taxon>
        <taxon>Microbacteriaceae</taxon>
        <taxon>Gryllotalpicola</taxon>
    </lineage>
</organism>
<evidence type="ECO:0000313" key="4">
    <source>
        <dbReference type="EMBL" id="GAA4185447.1"/>
    </source>
</evidence>
<dbReference type="PROSITE" id="PS51257">
    <property type="entry name" value="PROKAR_LIPOPROTEIN"/>
    <property type="match status" value="1"/>
</dbReference>
<gene>
    <name evidence="4" type="primary">chvE</name>
    <name evidence="4" type="ORF">GCM10022288_07530</name>
</gene>
<protein>
    <submittedName>
        <fullName evidence="4">Sugar ABC transporter substrate-binding protein</fullName>
    </submittedName>
</protein>
<dbReference type="InterPro" id="IPR025997">
    <property type="entry name" value="SBP_2_dom"/>
</dbReference>
<evidence type="ECO:0000256" key="1">
    <source>
        <dbReference type="ARBA" id="ARBA00004196"/>
    </source>
</evidence>
<evidence type="ECO:0000313" key="5">
    <source>
        <dbReference type="Proteomes" id="UP001500213"/>
    </source>
</evidence>
<evidence type="ECO:0000259" key="3">
    <source>
        <dbReference type="Pfam" id="PF13407"/>
    </source>
</evidence>
<evidence type="ECO:0000256" key="2">
    <source>
        <dbReference type="ARBA" id="ARBA00022729"/>
    </source>
</evidence>
<dbReference type="PANTHER" id="PTHR30036">
    <property type="entry name" value="D-XYLOSE-BINDING PERIPLASMIC PROTEIN"/>
    <property type="match status" value="1"/>
</dbReference>
<dbReference type="SUPFAM" id="SSF53822">
    <property type="entry name" value="Periplasmic binding protein-like I"/>
    <property type="match status" value="1"/>
</dbReference>
<comment type="subcellular location">
    <subcellularLocation>
        <location evidence="1">Cell envelope</location>
    </subcellularLocation>
</comment>
<feature type="domain" description="Periplasmic binding protein" evidence="3">
    <location>
        <begin position="48"/>
        <end position="323"/>
    </location>
</feature>
<dbReference type="RefSeq" id="WP_344773958.1">
    <property type="nucleotide sequence ID" value="NZ_BAABBX010000005.1"/>
</dbReference>
<dbReference type="PANTHER" id="PTHR30036:SF1">
    <property type="entry name" value="D-XYLOSE-BINDING PERIPLASMIC PROTEIN"/>
    <property type="match status" value="1"/>
</dbReference>
<keyword evidence="5" id="KW-1185">Reference proteome</keyword>
<dbReference type="InterPro" id="IPR050555">
    <property type="entry name" value="Bact_Solute-Bind_Prot2"/>
</dbReference>
<comment type="caution">
    <text evidence="4">The sequence shown here is derived from an EMBL/GenBank/DDBJ whole genome shotgun (WGS) entry which is preliminary data.</text>
</comment>
<sequence>MQKKYIVGIAAVAAAAALTLSGCSTGRTTSGSGDSGSSSSSVPKGSLIGVALPAKTSQNWVLAGQDFKNSIEKAGFKADIQYADASSPVPSQQSEINSMLTKGAKVVIIGAADGSQLGTQVATAKKDGAIVIAWDRNILNTKNVDYYVAFNNFHVGELQAQALLDGLKKQKGSGPYNIELFAGSPDDANAKVFFDGAISVLQPKIDDGTLKVVSGQTDFQKVVTQGWLAQNAQKRMTDLITGNYAKGTKLDGVLSPNDTLARAILQATKSAGLPNPVVTGQDSETDSIPLIMNGTQYSTIYKDTNLEAQAAIDLVTTLSKGEKPKTVDNDKNNDNGAFIVPSIELNPVLVTKENAVEAYKNNPTLEKLATDSK</sequence>
<proteinExistence type="predicted"/>
<dbReference type="EMBL" id="BAABBX010000005">
    <property type="protein sequence ID" value="GAA4185447.1"/>
    <property type="molecule type" value="Genomic_DNA"/>
</dbReference>
<dbReference type="InterPro" id="IPR028082">
    <property type="entry name" value="Peripla_BP_I"/>
</dbReference>
<keyword evidence="2" id="KW-0732">Signal</keyword>
<name>A0ABP8AKE7_9MICO</name>
<dbReference type="Proteomes" id="UP001500213">
    <property type="component" value="Unassembled WGS sequence"/>
</dbReference>
<reference evidence="5" key="1">
    <citation type="journal article" date="2019" name="Int. J. Syst. Evol. Microbiol.">
        <title>The Global Catalogue of Microorganisms (GCM) 10K type strain sequencing project: providing services to taxonomists for standard genome sequencing and annotation.</title>
        <authorList>
            <consortium name="The Broad Institute Genomics Platform"/>
            <consortium name="The Broad Institute Genome Sequencing Center for Infectious Disease"/>
            <person name="Wu L."/>
            <person name="Ma J."/>
        </authorList>
    </citation>
    <scope>NUCLEOTIDE SEQUENCE [LARGE SCALE GENOMIC DNA]</scope>
    <source>
        <strain evidence="5">JCM 17593</strain>
    </source>
</reference>
<dbReference type="Pfam" id="PF13407">
    <property type="entry name" value="Peripla_BP_4"/>
    <property type="match status" value="1"/>
</dbReference>
<dbReference type="CDD" id="cd19994">
    <property type="entry name" value="PBP1_ChvE"/>
    <property type="match status" value="1"/>
</dbReference>
<accession>A0ABP8AKE7</accession>